<evidence type="ECO:0000256" key="1">
    <source>
        <dbReference type="SAM" id="MobiDB-lite"/>
    </source>
</evidence>
<evidence type="ECO:0000313" key="2">
    <source>
        <dbReference type="EMBL" id="GJJ14029.1"/>
    </source>
</evidence>
<accession>A0AAV5ALM1</accession>
<feature type="region of interest" description="Disordered" evidence="1">
    <location>
        <begin position="470"/>
        <end position="580"/>
    </location>
</feature>
<feature type="compositionally biased region" description="Basic residues" evidence="1">
    <location>
        <begin position="489"/>
        <end position="499"/>
    </location>
</feature>
<dbReference type="AlphaFoldDB" id="A0AAV5ALM1"/>
<organism evidence="2 3">
    <name type="scientific">Clathrus columnatus</name>
    <dbReference type="NCBI Taxonomy" id="1419009"/>
    <lineage>
        <taxon>Eukaryota</taxon>
        <taxon>Fungi</taxon>
        <taxon>Dikarya</taxon>
        <taxon>Basidiomycota</taxon>
        <taxon>Agaricomycotina</taxon>
        <taxon>Agaricomycetes</taxon>
        <taxon>Phallomycetidae</taxon>
        <taxon>Phallales</taxon>
        <taxon>Clathraceae</taxon>
        <taxon>Clathrus</taxon>
    </lineage>
</organism>
<name>A0AAV5ALM1_9AGAM</name>
<feature type="region of interest" description="Disordered" evidence="1">
    <location>
        <begin position="256"/>
        <end position="300"/>
    </location>
</feature>
<feature type="compositionally biased region" description="Low complexity" evidence="1">
    <location>
        <begin position="165"/>
        <end position="189"/>
    </location>
</feature>
<feature type="compositionally biased region" description="Basic and acidic residues" evidence="1">
    <location>
        <begin position="521"/>
        <end position="533"/>
    </location>
</feature>
<feature type="compositionally biased region" description="Low complexity" evidence="1">
    <location>
        <begin position="118"/>
        <end position="135"/>
    </location>
</feature>
<sequence length="741" mass="80865">MLSMVSSLLPSALSEKFEKLDMRPDTQRTNSQPKNTNDEEDDDGVKRKDMLDDSNNKKEKKKKLSHEASCLLLSSSLISDVSRFMTFIMVRPPPNLSNHPLNLQIQLVPAITARERSSVSTTASTPTSSRIAADDIPPPQSPSSPASDSDNGRLSRTMSIRSNRSDTSTFYSSSNTSSVTSFSSGTSTGSGRRMIIPLYNLHAHNVMTNTIFDAGTDARVAKFHKRGLEILGLGILEPTEVWQSKDFGQGGTSIIRTQSGNSLVPPTPAVDSNRAITPEFPHSPGSSRLSLGSDTSSQPHPAFLHQQQQILRADTGIAPPTPVNGAKKLFGKIFRRKEPSVDNNSKFEEGEVISIPVPSPRSPLSPSTPLPTDVQVRPSTAVAKQNVYDVFLPAVLGLTPMLSSPVNQPIGRCFKHVWVLRRWLKTDNDNGLTGIIRKVGREASMYGVGRVGEQGADWIIRFEWSRSKSKQEKAASRSAKRESMDASLSRRRSQTHSRRSSALVNPEEAAAASSSNSSPKNKLDSLRMSRPEENTDGLDVQPSKRSASHSRPTTPSANHSEEDSPGDHDKDYESDPEDSETPWVCYLVITPASSEDTTTPLKKGLGHTRSRSQDVSSIGRSDTRPIGFPQTSVPPTPLKIKVATLSPAPHHPKVVCQLRVTFPLPDVEVERGAMKKRVLLPDGSTRSTLSPDRINSPQALTLSAEEIKDVICCTAFWVVVREAIGGVGKVNRKGDGFRLRK</sequence>
<dbReference type="Proteomes" id="UP001050691">
    <property type="component" value="Unassembled WGS sequence"/>
</dbReference>
<feature type="compositionally biased region" description="Basic and acidic residues" evidence="1">
    <location>
        <begin position="44"/>
        <end position="57"/>
    </location>
</feature>
<dbReference type="EMBL" id="BPWL01000009">
    <property type="protein sequence ID" value="GJJ14029.1"/>
    <property type="molecule type" value="Genomic_DNA"/>
</dbReference>
<feature type="region of interest" description="Disordered" evidence="1">
    <location>
        <begin position="113"/>
        <end position="189"/>
    </location>
</feature>
<proteinExistence type="predicted"/>
<protein>
    <submittedName>
        <fullName evidence="2">Uncharacterized protein</fullName>
    </submittedName>
</protein>
<feature type="compositionally biased region" description="Polar residues" evidence="1">
    <location>
        <begin position="152"/>
        <end position="161"/>
    </location>
</feature>
<feature type="compositionally biased region" description="Low complexity" evidence="1">
    <location>
        <begin position="505"/>
        <end position="519"/>
    </location>
</feature>
<feature type="compositionally biased region" description="Basic and acidic residues" evidence="1">
    <location>
        <begin position="15"/>
        <end position="26"/>
    </location>
</feature>
<keyword evidence="3" id="KW-1185">Reference proteome</keyword>
<evidence type="ECO:0000313" key="3">
    <source>
        <dbReference type="Proteomes" id="UP001050691"/>
    </source>
</evidence>
<gene>
    <name evidence="2" type="ORF">Clacol_008286</name>
</gene>
<feature type="compositionally biased region" description="Polar residues" evidence="1">
    <location>
        <begin position="543"/>
        <end position="558"/>
    </location>
</feature>
<feature type="region of interest" description="Disordered" evidence="1">
    <location>
        <begin position="595"/>
        <end position="634"/>
    </location>
</feature>
<feature type="compositionally biased region" description="Basic and acidic residues" evidence="1">
    <location>
        <begin position="470"/>
        <end position="484"/>
    </location>
</feature>
<feature type="region of interest" description="Disordered" evidence="1">
    <location>
        <begin position="15"/>
        <end position="66"/>
    </location>
</feature>
<comment type="caution">
    <text evidence="2">The sequence shown here is derived from an EMBL/GenBank/DDBJ whole genome shotgun (WGS) entry which is preliminary data.</text>
</comment>
<reference evidence="2" key="1">
    <citation type="submission" date="2021-10" db="EMBL/GenBank/DDBJ databases">
        <title>De novo Genome Assembly of Clathrus columnatus (Basidiomycota, Fungi) Using Illumina and Nanopore Sequence Data.</title>
        <authorList>
            <person name="Ogiso-Tanaka E."/>
            <person name="Itagaki H."/>
            <person name="Hosoya T."/>
            <person name="Hosaka K."/>
        </authorList>
    </citation>
    <scope>NUCLEOTIDE SEQUENCE</scope>
    <source>
        <strain evidence="2">MO-923</strain>
    </source>
</reference>
<feature type="compositionally biased region" description="Basic and acidic residues" evidence="1">
    <location>
        <begin position="559"/>
        <end position="573"/>
    </location>
</feature>
<feature type="compositionally biased region" description="Low complexity" evidence="1">
    <location>
        <begin position="285"/>
        <end position="297"/>
    </location>
</feature>